<feature type="non-terminal residue" evidence="2">
    <location>
        <position position="1"/>
    </location>
</feature>
<accession>X1VF55</accession>
<name>X1VF55_9ZZZZ</name>
<gene>
    <name evidence="2" type="ORF">S12H4_60806</name>
</gene>
<dbReference type="InterPro" id="IPR036188">
    <property type="entry name" value="FAD/NAD-bd_sf"/>
</dbReference>
<reference evidence="2" key="1">
    <citation type="journal article" date="2014" name="Front. Microbiol.">
        <title>High frequency of phylogenetically diverse reductive dehalogenase-homologous genes in deep subseafloor sedimentary metagenomes.</title>
        <authorList>
            <person name="Kawai M."/>
            <person name="Futagami T."/>
            <person name="Toyoda A."/>
            <person name="Takaki Y."/>
            <person name="Nishi S."/>
            <person name="Hori S."/>
            <person name="Arai W."/>
            <person name="Tsubouchi T."/>
            <person name="Morono Y."/>
            <person name="Uchiyama I."/>
            <person name="Ito T."/>
            <person name="Fujiyama A."/>
            <person name="Inagaki F."/>
            <person name="Takami H."/>
        </authorList>
    </citation>
    <scope>NUCLEOTIDE SEQUENCE</scope>
    <source>
        <strain evidence="2">Expedition CK06-06</strain>
    </source>
</reference>
<dbReference type="InterPro" id="IPR045892">
    <property type="entry name" value="CrtISO-like"/>
</dbReference>
<dbReference type="Gene3D" id="3.50.50.60">
    <property type="entry name" value="FAD/NAD(P)-binding domain"/>
    <property type="match status" value="1"/>
</dbReference>
<feature type="non-terminal residue" evidence="2">
    <location>
        <position position="129"/>
    </location>
</feature>
<comment type="caution">
    <text evidence="2">The sequence shown here is derived from an EMBL/GenBank/DDBJ whole genome shotgun (WGS) entry which is preliminary data.</text>
</comment>
<organism evidence="2">
    <name type="scientific">marine sediment metagenome</name>
    <dbReference type="NCBI Taxonomy" id="412755"/>
    <lineage>
        <taxon>unclassified sequences</taxon>
        <taxon>metagenomes</taxon>
        <taxon>ecological metagenomes</taxon>
    </lineage>
</organism>
<dbReference type="SUPFAM" id="SSF51905">
    <property type="entry name" value="FAD/NAD(P)-binding domain"/>
    <property type="match status" value="1"/>
</dbReference>
<dbReference type="PANTHER" id="PTHR46313:SF3">
    <property type="entry name" value="PROLYCOPENE ISOMERASE, CHLOROPLASTIC"/>
    <property type="match status" value="1"/>
</dbReference>
<dbReference type="GO" id="GO:0016491">
    <property type="term" value="F:oxidoreductase activity"/>
    <property type="evidence" value="ECO:0007669"/>
    <property type="project" value="InterPro"/>
</dbReference>
<dbReference type="AlphaFoldDB" id="X1VF55"/>
<protein>
    <recommendedName>
        <fullName evidence="1">Amine oxidase domain-containing protein</fullName>
    </recommendedName>
</protein>
<sequence length="129" mass="14187">ESPELQYCAVRFALSSAFDVNQPGLGMVALGEASTLPTISFVRGGTHQIAHAAHKILVRDGCKFFTHCHVDKIIIENGEAKGIRLADGSEIKARKLVVSTLSPQQLAFELIGREHFDYKALRRVELLES</sequence>
<feature type="domain" description="Amine oxidase" evidence="1">
    <location>
        <begin position="28"/>
        <end position="107"/>
    </location>
</feature>
<evidence type="ECO:0000259" key="1">
    <source>
        <dbReference type="Pfam" id="PF01593"/>
    </source>
</evidence>
<evidence type="ECO:0000313" key="2">
    <source>
        <dbReference type="EMBL" id="GAJ16532.1"/>
    </source>
</evidence>
<dbReference type="PANTHER" id="PTHR46313">
    <property type="match status" value="1"/>
</dbReference>
<proteinExistence type="predicted"/>
<dbReference type="EMBL" id="BARW01040127">
    <property type="protein sequence ID" value="GAJ16532.1"/>
    <property type="molecule type" value="Genomic_DNA"/>
</dbReference>
<dbReference type="InterPro" id="IPR002937">
    <property type="entry name" value="Amino_oxidase"/>
</dbReference>
<dbReference type="Pfam" id="PF01593">
    <property type="entry name" value="Amino_oxidase"/>
    <property type="match status" value="1"/>
</dbReference>
<dbReference type="GO" id="GO:0016116">
    <property type="term" value="P:carotenoid metabolic process"/>
    <property type="evidence" value="ECO:0007669"/>
    <property type="project" value="InterPro"/>
</dbReference>